<dbReference type="PANTHER" id="PTHR30582:SF33">
    <property type="entry name" value="EXPORTED PROTEIN"/>
    <property type="match status" value="1"/>
</dbReference>
<feature type="chain" id="PRO_5047020617" evidence="7">
    <location>
        <begin position="38"/>
        <end position="156"/>
    </location>
</feature>
<organism evidence="9 10">
    <name type="scientific">Actinomycetospora termitidis</name>
    <dbReference type="NCBI Taxonomy" id="3053470"/>
    <lineage>
        <taxon>Bacteria</taxon>
        <taxon>Bacillati</taxon>
        <taxon>Actinomycetota</taxon>
        <taxon>Actinomycetes</taxon>
        <taxon>Pseudonocardiales</taxon>
        <taxon>Pseudonocardiaceae</taxon>
        <taxon>Actinomycetospora</taxon>
    </lineage>
</organism>
<accession>A0ABT7M8U5</accession>
<keyword evidence="5 6" id="KW-0961">Cell wall biogenesis/degradation</keyword>
<evidence type="ECO:0000256" key="3">
    <source>
        <dbReference type="ARBA" id="ARBA00022960"/>
    </source>
</evidence>
<keyword evidence="2 9" id="KW-0808">Transferase</keyword>
<evidence type="ECO:0000256" key="6">
    <source>
        <dbReference type="PROSITE-ProRule" id="PRU01373"/>
    </source>
</evidence>
<dbReference type="GO" id="GO:0016740">
    <property type="term" value="F:transferase activity"/>
    <property type="evidence" value="ECO:0007669"/>
    <property type="project" value="UniProtKB-KW"/>
</dbReference>
<dbReference type="InterPro" id="IPR006311">
    <property type="entry name" value="TAT_signal"/>
</dbReference>
<sequence length="156" mass="16059">MAEQNVPARNRRILTRLGATAVAVAATLGLGTGIADATTSATPCAPTAKACMDLSARQAWLTDGAGHVIAGPFAARGGKSGAATPTGTFTVQKKVKNYWSQAFDAPMPNSVFFKPGYAFHAGSPGIASNGCIHLNRAASQRFFDTLAPGDQVQIVP</sequence>
<evidence type="ECO:0000256" key="1">
    <source>
        <dbReference type="ARBA" id="ARBA00004752"/>
    </source>
</evidence>
<keyword evidence="7" id="KW-0732">Signal</keyword>
<dbReference type="Proteomes" id="UP001231924">
    <property type="component" value="Unassembled WGS sequence"/>
</dbReference>
<evidence type="ECO:0000259" key="8">
    <source>
        <dbReference type="PROSITE" id="PS52029"/>
    </source>
</evidence>
<dbReference type="EC" id="2.-.-.-" evidence="9"/>
<dbReference type="RefSeq" id="WP_286051961.1">
    <property type="nucleotide sequence ID" value="NZ_JASVWF010000001.1"/>
</dbReference>
<comment type="pathway">
    <text evidence="1 6">Cell wall biogenesis; peptidoglycan biosynthesis.</text>
</comment>
<keyword evidence="10" id="KW-1185">Reference proteome</keyword>
<protein>
    <submittedName>
        <fullName evidence="9">L,D-transpeptidase</fullName>
        <ecNumber evidence="9">2.-.-.-</ecNumber>
    </submittedName>
</protein>
<comment type="caution">
    <text evidence="9">The sequence shown here is derived from an EMBL/GenBank/DDBJ whole genome shotgun (WGS) entry which is preliminary data.</text>
</comment>
<evidence type="ECO:0000256" key="5">
    <source>
        <dbReference type="ARBA" id="ARBA00023316"/>
    </source>
</evidence>
<feature type="signal peptide" evidence="7">
    <location>
        <begin position="1"/>
        <end position="37"/>
    </location>
</feature>
<dbReference type="EMBL" id="JASVWF010000001">
    <property type="protein sequence ID" value="MDL5155848.1"/>
    <property type="molecule type" value="Genomic_DNA"/>
</dbReference>
<dbReference type="Gene3D" id="2.40.440.10">
    <property type="entry name" value="L,D-transpeptidase catalytic domain-like"/>
    <property type="match status" value="1"/>
</dbReference>
<dbReference type="PROSITE" id="PS51318">
    <property type="entry name" value="TAT"/>
    <property type="match status" value="1"/>
</dbReference>
<dbReference type="PROSITE" id="PS52029">
    <property type="entry name" value="LD_TPASE"/>
    <property type="match status" value="1"/>
</dbReference>
<keyword evidence="4 6" id="KW-0573">Peptidoglycan synthesis</keyword>
<evidence type="ECO:0000313" key="10">
    <source>
        <dbReference type="Proteomes" id="UP001231924"/>
    </source>
</evidence>
<dbReference type="InterPro" id="IPR050979">
    <property type="entry name" value="LD-transpeptidase"/>
</dbReference>
<evidence type="ECO:0000256" key="4">
    <source>
        <dbReference type="ARBA" id="ARBA00022984"/>
    </source>
</evidence>
<feature type="domain" description="L,D-TPase catalytic" evidence="8">
    <location>
        <begin position="48"/>
        <end position="155"/>
    </location>
</feature>
<keyword evidence="3 6" id="KW-0133">Cell shape</keyword>
<dbReference type="SUPFAM" id="SSF141523">
    <property type="entry name" value="L,D-transpeptidase catalytic domain-like"/>
    <property type="match status" value="1"/>
</dbReference>
<dbReference type="InterPro" id="IPR038063">
    <property type="entry name" value="Transpep_catalytic_dom"/>
</dbReference>
<evidence type="ECO:0000313" key="9">
    <source>
        <dbReference type="EMBL" id="MDL5155848.1"/>
    </source>
</evidence>
<gene>
    <name evidence="9" type="ORF">QRT03_07770</name>
</gene>
<feature type="active site" description="Proton donor/acceptor" evidence="6">
    <location>
        <position position="120"/>
    </location>
</feature>
<feature type="active site" description="Nucleophile" evidence="6">
    <location>
        <position position="131"/>
    </location>
</feature>
<dbReference type="CDD" id="cd16913">
    <property type="entry name" value="YkuD_like"/>
    <property type="match status" value="1"/>
</dbReference>
<evidence type="ECO:0000256" key="7">
    <source>
        <dbReference type="SAM" id="SignalP"/>
    </source>
</evidence>
<dbReference type="PANTHER" id="PTHR30582">
    <property type="entry name" value="L,D-TRANSPEPTIDASE"/>
    <property type="match status" value="1"/>
</dbReference>
<dbReference type="InterPro" id="IPR005490">
    <property type="entry name" value="LD_TPept_cat_dom"/>
</dbReference>
<name>A0ABT7M8U5_9PSEU</name>
<dbReference type="Pfam" id="PF03734">
    <property type="entry name" value="YkuD"/>
    <property type="match status" value="1"/>
</dbReference>
<evidence type="ECO:0000256" key="2">
    <source>
        <dbReference type="ARBA" id="ARBA00022679"/>
    </source>
</evidence>
<reference evidence="9 10" key="1">
    <citation type="submission" date="2023-06" db="EMBL/GenBank/DDBJ databases">
        <title>Actinomycetospora Odt1-22.</title>
        <authorList>
            <person name="Supong K."/>
        </authorList>
    </citation>
    <scope>NUCLEOTIDE SEQUENCE [LARGE SCALE GENOMIC DNA]</scope>
    <source>
        <strain evidence="9 10">Odt1-22</strain>
    </source>
</reference>
<proteinExistence type="predicted"/>